<keyword evidence="7 14" id="KW-0812">Transmembrane</keyword>
<sequence>MVFLRREGRKTSGKRLMILAVAVSTTIVFATISLLAIYNDRMMTKAKTVEVRRSIKTFGQTTAWGVEKWLHGQLRLIDAVHFSISKLKEDETPLTVLNQPVLEESFFNTFYGEQKGNFYIFPERTISPQYDPRERPWYQAAAESGKYAVTDPYESEGTKKLMITIARSIYKGDDLVGVVGTDVLVDTVIDMLMETDIDGLESVFIVDQNGRIVVHKDKTKLGTSTYDLFEGDKPQLNSEIQYLNLIDGDKIVTFIPIEDVRFVNWRIAIIMDRNEIFSGISNFRRSVIITLVAAIIIMIVSVGLVTHYMLVRPLTLAHKKAEQASVAKSEFLASMSHEIRTPMNGVLGMSELLQKTRLDEKQTLFVNTIHESGSALLTIINDILDFSKIEAGKLELDQSPFDLVAAMEDIAMLFSNAAREKGIDLIVRCHSSLPPRVIGDAGRIRQAVINLLGNAVKFTHEGHVLLEVTCEKVSENVKIRIAVEDTGIGVQADKVEKIFQEFSQAEGSTTRKFGGTGLGLSITSSLIKAMGGEVQVTSEHGKGSTFFFTIELPLADTETDISSPGICDLGEQKVLAVDETSHAKTKVLVAEDNAVNRLVIASMIDNQAFAVTFAEDGRIAYNVFRENYFDVVLMDISMPEMDGLEALKAIRAFEAQQERESTPIIAVTAHAMEKDQARFMDFGFTDYLSKPIKKADVDAVLNKWKTATAPKTLLRAVAS</sequence>
<dbReference type="InterPro" id="IPR033479">
    <property type="entry name" value="dCache_1"/>
</dbReference>
<dbReference type="Gene3D" id="3.30.565.10">
    <property type="entry name" value="Histidine kinase-like ATPase, C-terminal domain"/>
    <property type="match status" value="1"/>
</dbReference>
<keyword evidence="12" id="KW-0902">Two-component regulatory system</keyword>
<dbReference type="Pfam" id="PF02518">
    <property type="entry name" value="HATPase_c"/>
    <property type="match status" value="1"/>
</dbReference>
<dbReference type="SUPFAM" id="SSF103190">
    <property type="entry name" value="Sensory domain-like"/>
    <property type="match status" value="1"/>
</dbReference>
<feature type="domain" description="Histidine kinase" evidence="15">
    <location>
        <begin position="334"/>
        <end position="556"/>
    </location>
</feature>
<dbReference type="InterPro" id="IPR036097">
    <property type="entry name" value="HisK_dim/P_sf"/>
</dbReference>
<dbReference type="InterPro" id="IPR011006">
    <property type="entry name" value="CheY-like_superfamily"/>
</dbReference>
<evidence type="ECO:0000256" key="2">
    <source>
        <dbReference type="ARBA" id="ARBA00004651"/>
    </source>
</evidence>
<keyword evidence="9" id="KW-0418">Kinase</keyword>
<dbReference type="Gene3D" id="3.40.50.2300">
    <property type="match status" value="1"/>
</dbReference>
<dbReference type="InterPro" id="IPR036890">
    <property type="entry name" value="HATPase_C_sf"/>
</dbReference>
<keyword evidence="11 14" id="KW-1133">Transmembrane helix</keyword>
<dbReference type="PANTHER" id="PTHR45339:SF1">
    <property type="entry name" value="HYBRID SIGNAL TRANSDUCTION HISTIDINE KINASE J"/>
    <property type="match status" value="1"/>
</dbReference>
<name>A0A3B0RZA8_9ZZZZ</name>
<feature type="transmembrane region" description="Helical" evidence="14">
    <location>
        <begin position="287"/>
        <end position="310"/>
    </location>
</feature>
<dbReference type="SMART" id="SM00448">
    <property type="entry name" value="REC"/>
    <property type="match status" value="1"/>
</dbReference>
<dbReference type="PROSITE" id="PS50109">
    <property type="entry name" value="HIS_KIN"/>
    <property type="match status" value="1"/>
</dbReference>
<evidence type="ECO:0000256" key="12">
    <source>
        <dbReference type="ARBA" id="ARBA00023012"/>
    </source>
</evidence>
<dbReference type="AlphaFoldDB" id="A0A3B0RZA8"/>
<evidence type="ECO:0000256" key="6">
    <source>
        <dbReference type="ARBA" id="ARBA00022679"/>
    </source>
</evidence>
<evidence type="ECO:0000256" key="3">
    <source>
        <dbReference type="ARBA" id="ARBA00012438"/>
    </source>
</evidence>
<evidence type="ECO:0000313" key="17">
    <source>
        <dbReference type="EMBL" id="VAV97737.1"/>
    </source>
</evidence>
<evidence type="ECO:0000256" key="13">
    <source>
        <dbReference type="ARBA" id="ARBA00023136"/>
    </source>
</evidence>
<evidence type="ECO:0000256" key="5">
    <source>
        <dbReference type="ARBA" id="ARBA00022553"/>
    </source>
</evidence>
<evidence type="ECO:0000256" key="8">
    <source>
        <dbReference type="ARBA" id="ARBA00022741"/>
    </source>
</evidence>
<evidence type="ECO:0000256" key="10">
    <source>
        <dbReference type="ARBA" id="ARBA00022840"/>
    </source>
</evidence>
<keyword evidence="10" id="KW-0067">ATP-binding</keyword>
<keyword evidence="5" id="KW-0597">Phosphoprotein</keyword>
<comment type="subcellular location">
    <subcellularLocation>
        <location evidence="2">Cell membrane</location>
        <topology evidence="2">Multi-pass membrane protein</topology>
    </subcellularLocation>
</comment>
<dbReference type="Gene3D" id="3.30.450.20">
    <property type="entry name" value="PAS domain"/>
    <property type="match status" value="2"/>
</dbReference>
<dbReference type="InterPro" id="IPR004358">
    <property type="entry name" value="Sig_transdc_His_kin-like_C"/>
</dbReference>
<dbReference type="SMART" id="SM00387">
    <property type="entry name" value="HATPase_c"/>
    <property type="match status" value="1"/>
</dbReference>
<dbReference type="CDD" id="cd12912">
    <property type="entry name" value="PDC2_MCP_like"/>
    <property type="match status" value="1"/>
</dbReference>
<dbReference type="CDD" id="cd12913">
    <property type="entry name" value="PDC1_MCP_like"/>
    <property type="match status" value="1"/>
</dbReference>
<dbReference type="InterPro" id="IPR003661">
    <property type="entry name" value="HisK_dim/P_dom"/>
</dbReference>
<evidence type="ECO:0000256" key="1">
    <source>
        <dbReference type="ARBA" id="ARBA00000085"/>
    </source>
</evidence>
<dbReference type="FunFam" id="3.30.565.10:FF:000010">
    <property type="entry name" value="Sensor histidine kinase RcsC"/>
    <property type="match status" value="1"/>
</dbReference>
<dbReference type="CDD" id="cd16922">
    <property type="entry name" value="HATPase_EvgS-ArcB-TorS-like"/>
    <property type="match status" value="1"/>
</dbReference>
<evidence type="ECO:0000259" key="15">
    <source>
        <dbReference type="PROSITE" id="PS50109"/>
    </source>
</evidence>
<dbReference type="GO" id="GO:0000155">
    <property type="term" value="F:phosphorelay sensor kinase activity"/>
    <property type="evidence" value="ECO:0007669"/>
    <property type="project" value="InterPro"/>
</dbReference>
<dbReference type="EMBL" id="UOEH01000235">
    <property type="protein sequence ID" value="VAV97737.1"/>
    <property type="molecule type" value="Genomic_DNA"/>
</dbReference>
<dbReference type="PRINTS" id="PR00344">
    <property type="entry name" value="BCTRLSENSOR"/>
</dbReference>
<dbReference type="InterPro" id="IPR005467">
    <property type="entry name" value="His_kinase_dom"/>
</dbReference>
<reference evidence="17" key="1">
    <citation type="submission" date="2018-06" db="EMBL/GenBank/DDBJ databases">
        <authorList>
            <person name="Zhirakovskaya E."/>
        </authorList>
    </citation>
    <scope>NUCLEOTIDE SEQUENCE</scope>
</reference>
<dbReference type="InterPro" id="IPR001789">
    <property type="entry name" value="Sig_transdc_resp-reg_receiver"/>
</dbReference>
<dbReference type="SUPFAM" id="SSF55874">
    <property type="entry name" value="ATPase domain of HSP90 chaperone/DNA topoisomerase II/histidine kinase"/>
    <property type="match status" value="1"/>
</dbReference>
<dbReference type="Pfam" id="PF02743">
    <property type="entry name" value="dCache_1"/>
    <property type="match status" value="1"/>
</dbReference>
<dbReference type="SUPFAM" id="SSF52172">
    <property type="entry name" value="CheY-like"/>
    <property type="match status" value="1"/>
</dbReference>
<dbReference type="Pfam" id="PF00072">
    <property type="entry name" value="Response_reg"/>
    <property type="match status" value="1"/>
</dbReference>
<feature type="domain" description="Response regulatory" evidence="16">
    <location>
        <begin position="586"/>
        <end position="705"/>
    </location>
</feature>
<feature type="transmembrane region" description="Helical" evidence="14">
    <location>
        <begin position="16"/>
        <end position="38"/>
    </location>
</feature>
<protein>
    <recommendedName>
        <fullName evidence="3">histidine kinase</fullName>
        <ecNumber evidence="3">2.7.13.3</ecNumber>
    </recommendedName>
</protein>
<evidence type="ECO:0000256" key="9">
    <source>
        <dbReference type="ARBA" id="ARBA00022777"/>
    </source>
</evidence>
<evidence type="ECO:0000256" key="7">
    <source>
        <dbReference type="ARBA" id="ARBA00022692"/>
    </source>
</evidence>
<dbReference type="Pfam" id="PF00512">
    <property type="entry name" value="HisKA"/>
    <property type="match status" value="1"/>
</dbReference>
<keyword evidence="13 14" id="KW-0472">Membrane</keyword>
<dbReference type="GO" id="GO:0005886">
    <property type="term" value="C:plasma membrane"/>
    <property type="evidence" value="ECO:0007669"/>
    <property type="project" value="UniProtKB-SubCell"/>
</dbReference>
<keyword evidence="4" id="KW-1003">Cell membrane</keyword>
<dbReference type="PROSITE" id="PS50110">
    <property type="entry name" value="RESPONSE_REGULATORY"/>
    <property type="match status" value="1"/>
</dbReference>
<dbReference type="CDD" id="cd17546">
    <property type="entry name" value="REC_hyHK_CKI1_RcsC-like"/>
    <property type="match status" value="1"/>
</dbReference>
<keyword evidence="8" id="KW-0547">Nucleotide-binding</keyword>
<accession>A0A3B0RZA8</accession>
<proteinExistence type="predicted"/>
<organism evidence="17">
    <name type="scientific">hydrothermal vent metagenome</name>
    <dbReference type="NCBI Taxonomy" id="652676"/>
    <lineage>
        <taxon>unclassified sequences</taxon>
        <taxon>metagenomes</taxon>
        <taxon>ecological metagenomes</taxon>
    </lineage>
</organism>
<gene>
    <name evidence="17" type="ORF">MNBD_ALPHA05-1227</name>
</gene>
<dbReference type="EC" id="2.7.13.3" evidence="3"/>
<dbReference type="PANTHER" id="PTHR45339">
    <property type="entry name" value="HYBRID SIGNAL TRANSDUCTION HISTIDINE KINASE J"/>
    <property type="match status" value="1"/>
</dbReference>
<dbReference type="SUPFAM" id="SSF47384">
    <property type="entry name" value="Homodimeric domain of signal transducing histidine kinase"/>
    <property type="match status" value="1"/>
</dbReference>
<evidence type="ECO:0000256" key="14">
    <source>
        <dbReference type="SAM" id="Phobius"/>
    </source>
</evidence>
<dbReference type="SMART" id="SM00388">
    <property type="entry name" value="HisKA"/>
    <property type="match status" value="1"/>
</dbReference>
<evidence type="ECO:0000259" key="16">
    <source>
        <dbReference type="PROSITE" id="PS50110"/>
    </source>
</evidence>
<keyword evidence="6 17" id="KW-0808">Transferase</keyword>
<evidence type="ECO:0000256" key="4">
    <source>
        <dbReference type="ARBA" id="ARBA00022475"/>
    </source>
</evidence>
<dbReference type="InterPro" id="IPR029151">
    <property type="entry name" value="Sensor-like_sf"/>
</dbReference>
<dbReference type="InterPro" id="IPR003594">
    <property type="entry name" value="HATPase_dom"/>
</dbReference>
<dbReference type="FunFam" id="1.10.287.130:FF:000002">
    <property type="entry name" value="Two-component osmosensing histidine kinase"/>
    <property type="match status" value="1"/>
</dbReference>
<dbReference type="Gene3D" id="1.10.287.130">
    <property type="match status" value="1"/>
</dbReference>
<evidence type="ECO:0000256" key="11">
    <source>
        <dbReference type="ARBA" id="ARBA00022989"/>
    </source>
</evidence>
<dbReference type="CDD" id="cd00082">
    <property type="entry name" value="HisKA"/>
    <property type="match status" value="1"/>
</dbReference>
<dbReference type="GO" id="GO:0005524">
    <property type="term" value="F:ATP binding"/>
    <property type="evidence" value="ECO:0007669"/>
    <property type="project" value="UniProtKB-KW"/>
</dbReference>
<comment type="catalytic activity">
    <reaction evidence="1">
        <text>ATP + protein L-histidine = ADP + protein N-phospho-L-histidine.</text>
        <dbReference type="EC" id="2.7.13.3"/>
    </reaction>
</comment>